<organism evidence="2 3">
    <name type="scientific">Sphingomonas oligophenolica</name>
    <dbReference type="NCBI Taxonomy" id="301154"/>
    <lineage>
        <taxon>Bacteria</taxon>
        <taxon>Pseudomonadati</taxon>
        <taxon>Pseudomonadota</taxon>
        <taxon>Alphaproteobacteria</taxon>
        <taxon>Sphingomonadales</taxon>
        <taxon>Sphingomonadaceae</taxon>
        <taxon>Sphingomonas</taxon>
    </lineage>
</organism>
<evidence type="ECO:0000256" key="1">
    <source>
        <dbReference type="SAM" id="Phobius"/>
    </source>
</evidence>
<dbReference type="RefSeq" id="WP_343892681.1">
    <property type="nucleotide sequence ID" value="NZ_BAAAEH010000061.1"/>
</dbReference>
<reference evidence="2 3" key="1">
    <citation type="submission" date="2024-05" db="EMBL/GenBank/DDBJ databases">
        <authorList>
            <person name="Liu Q."/>
            <person name="Xin Y.-H."/>
        </authorList>
    </citation>
    <scope>NUCLEOTIDE SEQUENCE [LARGE SCALE GENOMIC DNA]</scope>
    <source>
        <strain evidence="2 3">CGMCC 1.10181</strain>
    </source>
</reference>
<evidence type="ECO:0000313" key="3">
    <source>
        <dbReference type="Proteomes" id="UP001419910"/>
    </source>
</evidence>
<feature type="transmembrane region" description="Helical" evidence="1">
    <location>
        <begin position="303"/>
        <end position="329"/>
    </location>
</feature>
<feature type="transmembrane region" description="Helical" evidence="1">
    <location>
        <begin position="264"/>
        <end position="283"/>
    </location>
</feature>
<name>A0ABU9Y7U6_9SPHN</name>
<feature type="transmembrane region" description="Helical" evidence="1">
    <location>
        <begin position="341"/>
        <end position="358"/>
    </location>
</feature>
<accession>A0ABU9Y7U6</accession>
<proteinExistence type="predicted"/>
<dbReference type="EMBL" id="JBDIME010000020">
    <property type="protein sequence ID" value="MEN2791777.1"/>
    <property type="molecule type" value="Genomic_DNA"/>
</dbReference>
<keyword evidence="1" id="KW-1133">Transmembrane helix</keyword>
<dbReference type="Proteomes" id="UP001419910">
    <property type="component" value="Unassembled WGS sequence"/>
</dbReference>
<comment type="caution">
    <text evidence="2">The sequence shown here is derived from an EMBL/GenBank/DDBJ whole genome shotgun (WGS) entry which is preliminary data.</text>
</comment>
<feature type="transmembrane region" description="Helical" evidence="1">
    <location>
        <begin position="364"/>
        <end position="383"/>
    </location>
</feature>
<keyword evidence="3" id="KW-1185">Reference proteome</keyword>
<keyword evidence="1" id="KW-0472">Membrane</keyword>
<keyword evidence="1" id="KW-0812">Transmembrane</keyword>
<sequence>MLAGLIFATEDADDRSGVLAATLPFGGLTLIEFQARLLVAAGAAQIVLVIARLTPELLGAINRIGRRGVSVDAVRTAGEAAEKLHPLSRVLVVADGLMTTNEVMTSMLGMAGDVLLVTGAGDGPNRFERVGAQTVWAGLALLDPKRIAEVATMPKDYDFQSTLLRVAAQASAEQLWLPAAASAEGHGIERDSQRLAEKGKAILAALVPKPAPWADRFVLAPLARLALPLLIARSVPSGGVGAAAATLGLAGFAALYLGWPISGLLLAIVAMIGFSLGGTVASLRDEAIQVRIQHGGILATPIFAVMLLGHGSAAGWIAAVSAIIAAALAERAGSPPARRRWWASPLAYPIVMLPLLAWGQSLVALIAAGLYAVATLSAAIETFREKP</sequence>
<protein>
    <submittedName>
        <fullName evidence="2">Uncharacterized protein</fullName>
    </submittedName>
</protein>
<gene>
    <name evidence="2" type="ORF">ABC974_19250</name>
</gene>
<feature type="transmembrane region" description="Helical" evidence="1">
    <location>
        <begin position="238"/>
        <end position="257"/>
    </location>
</feature>
<evidence type="ECO:0000313" key="2">
    <source>
        <dbReference type="EMBL" id="MEN2791777.1"/>
    </source>
</evidence>